<keyword evidence="12" id="KW-1185">Reference proteome</keyword>
<keyword evidence="8" id="KW-0624">Polysaccharide degradation</keyword>
<dbReference type="GO" id="GO:0005576">
    <property type="term" value="C:extracellular region"/>
    <property type="evidence" value="ECO:0007669"/>
    <property type="project" value="UniProtKB-SubCell"/>
</dbReference>
<feature type="chain" id="PRO_5040467051" description="feruloyl esterase" evidence="10">
    <location>
        <begin position="17"/>
        <end position="320"/>
    </location>
</feature>
<feature type="signal peptide" evidence="10">
    <location>
        <begin position="1"/>
        <end position="16"/>
    </location>
</feature>
<keyword evidence="7" id="KW-0119">Carbohydrate metabolism</keyword>
<name>A0A9P9WU99_9PEZI</name>
<comment type="caution">
    <text evidence="11">The sequence shown here is derived from an EMBL/GenBank/DDBJ whole genome shotgun (WGS) entry which is preliminary data.</text>
</comment>
<organism evidence="11 12">
    <name type="scientific">Neoarthrinium moseri</name>
    <dbReference type="NCBI Taxonomy" id="1658444"/>
    <lineage>
        <taxon>Eukaryota</taxon>
        <taxon>Fungi</taxon>
        <taxon>Dikarya</taxon>
        <taxon>Ascomycota</taxon>
        <taxon>Pezizomycotina</taxon>
        <taxon>Sordariomycetes</taxon>
        <taxon>Xylariomycetidae</taxon>
        <taxon>Amphisphaeriales</taxon>
        <taxon>Apiosporaceae</taxon>
        <taxon>Neoarthrinium</taxon>
    </lineage>
</organism>
<dbReference type="PANTHER" id="PTHR38050:SF2">
    <property type="entry name" value="FERULOYL ESTERASE C-RELATED"/>
    <property type="match status" value="1"/>
</dbReference>
<keyword evidence="3" id="KW-0964">Secreted</keyword>
<dbReference type="GO" id="GO:0045493">
    <property type="term" value="P:xylan catabolic process"/>
    <property type="evidence" value="ECO:0007669"/>
    <property type="project" value="UniProtKB-KW"/>
</dbReference>
<evidence type="ECO:0000256" key="10">
    <source>
        <dbReference type="SAM" id="SignalP"/>
    </source>
</evidence>
<evidence type="ECO:0000256" key="6">
    <source>
        <dbReference type="ARBA" id="ARBA00022801"/>
    </source>
</evidence>
<dbReference type="PANTHER" id="PTHR38050">
    <property type="match status" value="1"/>
</dbReference>
<dbReference type="Gene3D" id="3.40.50.1820">
    <property type="entry name" value="alpha/beta hydrolase"/>
    <property type="match status" value="1"/>
</dbReference>
<evidence type="ECO:0000313" key="11">
    <source>
        <dbReference type="EMBL" id="KAI1879046.1"/>
    </source>
</evidence>
<dbReference type="EMBL" id="JAFIMR010000005">
    <property type="protein sequence ID" value="KAI1879046.1"/>
    <property type="molecule type" value="Genomic_DNA"/>
</dbReference>
<protein>
    <recommendedName>
        <fullName evidence="2">feruloyl esterase</fullName>
        <ecNumber evidence="2">3.1.1.73</ecNumber>
    </recommendedName>
</protein>
<evidence type="ECO:0000256" key="7">
    <source>
        <dbReference type="ARBA" id="ARBA00023277"/>
    </source>
</evidence>
<evidence type="ECO:0000256" key="8">
    <source>
        <dbReference type="ARBA" id="ARBA00023326"/>
    </source>
</evidence>
<keyword evidence="6" id="KW-0378">Hydrolase</keyword>
<accession>A0A9P9WU99</accession>
<comment type="subcellular location">
    <subcellularLocation>
        <location evidence="1">Secreted</location>
    </subcellularLocation>
</comment>
<dbReference type="InterPro" id="IPR029058">
    <property type="entry name" value="AB_hydrolase_fold"/>
</dbReference>
<comment type="catalytic activity">
    <reaction evidence="9">
        <text>feruloyl-polysaccharide + H2O = ferulate + polysaccharide.</text>
        <dbReference type="EC" id="3.1.1.73"/>
    </reaction>
</comment>
<dbReference type="Proteomes" id="UP000829685">
    <property type="component" value="Unassembled WGS sequence"/>
</dbReference>
<reference evidence="11" key="1">
    <citation type="submission" date="2021-03" db="EMBL/GenBank/DDBJ databases">
        <title>Revisited historic fungal species revealed as producer of novel bioactive compounds through whole genome sequencing and comparative genomics.</title>
        <authorList>
            <person name="Vignolle G.A."/>
            <person name="Hochenegger N."/>
            <person name="Mach R.L."/>
            <person name="Mach-Aigner A.R."/>
            <person name="Javad Rahimi M."/>
            <person name="Salim K.A."/>
            <person name="Chan C.M."/>
            <person name="Lim L.B.L."/>
            <person name="Cai F."/>
            <person name="Druzhinina I.S."/>
            <person name="U'Ren J.M."/>
            <person name="Derntl C."/>
        </authorList>
    </citation>
    <scope>NUCLEOTIDE SEQUENCE</scope>
    <source>
        <strain evidence="11">TUCIM 5799</strain>
    </source>
</reference>
<dbReference type="SUPFAM" id="SSF53474">
    <property type="entry name" value="alpha/beta-Hydrolases"/>
    <property type="match status" value="1"/>
</dbReference>
<evidence type="ECO:0000313" key="12">
    <source>
        <dbReference type="Proteomes" id="UP000829685"/>
    </source>
</evidence>
<sequence>MAALLGFLGLFGSTYAAGGLGGRASVCGSVPPFAPGSFNIDVINASGIEREYGVWVPKHYQQNVSTKLIFSYHGAGGTIARQRALDGLTEPAFNTDHIVIYLQGLENDDGKTTWEGAPQAKFDDLGFTSDLLNRIDGEFCIDERHIYATGKSQGGGFVGRLACDPNLSKRFAAFAPVSGAYYNASITKRAECHPQSMPILCDPGRKDIPILAFHGGADDTVSYFGGYRKKACLPDIRYWIGQWSERESLGETAVNSSIAGTNGGINITYGGGLVKLVFDGWNIPHDWPATFENSDNGGQNLTSFNATTWIMEFFGAHALG</sequence>
<dbReference type="InterPro" id="IPR043595">
    <property type="entry name" value="FaeB/C/D"/>
</dbReference>
<evidence type="ECO:0000256" key="1">
    <source>
        <dbReference type="ARBA" id="ARBA00004613"/>
    </source>
</evidence>
<gene>
    <name evidence="11" type="ORF">JX265_003223</name>
</gene>
<evidence type="ECO:0000256" key="5">
    <source>
        <dbReference type="ARBA" id="ARBA00022729"/>
    </source>
</evidence>
<evidence type="ECO:0000256" key="4">
    <source>
        <dbReference type="ARBA" id="ARBA00022651"/>
    </source>
</evidence>
<keyword evidence="5 10" id="KW-0732">Signal</keyword>
<dbReference type="AlphaFoldDB" id="A0A9P9WU99"/>
<dbReference type="EC" id="3.1.1.73" evidence="2"/>
<dbReference type="GO" id="GO:0030600">
    <property type="term" value="F:feruloyl esterase activity"/>
    <property type="evidence" value="ECO:0007669"/>
    <property type="project" value="UniProtKB-EC"/>
</dbReference>
<evidence type="ECO:0000256" key="9">
    <source>
        <dbReference type="ARBA" id="ARBA00034075"/>
    </source>
</evidence>
<proteinExistence type="predicted"/>
<evidence type="ECO:0000256" key="3">
    <source>
        <dbReference type="ARBA" id="ARBA00022525"/>
    </source>
</evidence>
<keyword evidence="4" id="KW-0858">Xylan degradation</keyword>
<evidence type="ECO:0000256" key="2">
    <source>
        <dbReference type="ARBA" id="ARBA00013091"/>
    </source>
</evidence>